<keyword evidence="11" id="KW-0378">Hydrolase</keyword>
<keyword evidence="17" id="KW-0449">Lipoprotein</keyword>
<evidence type="ECO:0000256" key="11">
    <source>
        <dbReference type="ARBA" id="ARBA00022801"/>
    </source>
</evidence>
<evidence type="ECO:0000313" key="26">
    <source>
        <dbReference type="Proteomes" id="UP000230002"/>
    </source>
</evidence>
<evidence type="ECO:0000256" key="5">
    <source>
        <dbReference type="ARBA" id="ARBA00022475"/>
    </source>
</evidence>
<evidence type="ECO:0000256" key="23">
    <source>
        <dbReference type="SAM" id="SignalP"/>
    </source>
</evidence>
<feature type="region of interest" description="Disordered" evidence="22">
    <location>
        <begin position="415"/>
        <end position="451"/>
    </location>
</feature>
<dbReference type="GO" id="GO:0046872">
    <property type="term" value="F:metal ion binding"/>
    <property type="evidence" value="ECO:0007669"/>
    <property type="project" value="UniProtKB-KW"/>
</dbReference>
<keyword evidence="6" id="KW-0134">Cell wall</keyword>
<dbReference type="AlphaFoldDB" id="A0A2G8RT10"/>
<keyword evidence="8" id="KW-0336">GPI-anchor</keyword>
<evidence type="ECO:0000256" key="1">
    <source>
        <dbReference type="ARBA" id="ARBA00001941"/>
    </source>
</evidence>
<dbReference type="GO" id="GO:0098552">
    <property type="term" value="C:side of membrane"/>
    <property type="evidence" value="ECO:0007669"/>
    <property type="project" value="UniProtKB-KW"/>
</dbReference>
<dbReference type="FunFam" id="3.20.20.370:FF:000004">
    <property type="entry name" value="Related to Chitin deacetylase"/>
    <property type="match status" value="1"/>
</dbReference>
<dbReference type="SUPFAM" id="SSF88713">
    <property type="entry name" value="Glycoside hydrolase/deacetylase"/>
    <property type="match status" value="1"/>
</dbReference>
<feature type="chain" id="PRO_5013876650" description="chitin deacetylase" evidence="23">
    <location>
        <begin position="23"/>
        <end position="478"/>
    </location>
</feature>
<dbReference type="PANTHER" id="PTHR10587:SF133">
    <property type="entry name" value="CHITIN DEACETYLASE 1-RELATED"/>
    <property type="match status" value="1"/>
</dbReference>
<accession>A0A2G8RT10</accession>
<comment type="catalytic activity">
    <reaction evidence="21">
        <text>[(1-&gt;4)-N-acetyl-beta-D-glucosaminyl](n) + n H2O = chitosan + n acetate</text>
        <dbReference type="Rhea" id="RHEA:10464"/>
        <dbReference type="Rhea" id="RHEA-COMP:9593"/>
        <dbReference type="Rhea" id="RHEA-COMP:9597"/>
        <dbReference type="ChEBI" id="CHEBI:15377"/>
        <dbReference type="ChEBI" id="CHEBI:17029"/>
        <dbReference type="ChEBI" id="CHEBI:30089"/>
        <dbReference type="ChEBI" id="CHEBI:57704"/>
        <dbReference type="EC" id="3.5.1.41"/>
    </reaction>
    <physiologicalReaction direction="left-to-right" evidence="21">
        <dbReference type="Rhea" id="RHEA:10465"/>
    </physiologicalReaction>
</comment>
<comment type="subcellular location">
    <subcellularLocation>
        <location evidence="3">Cell membrane</location>
        <topology evidence="3">Lipid-anchor</topology>
        <topology evidence="3">GPI-anchor</topology>
    </subcellularLocation>
    <subcellularLocation>
        <location evidence="2">Secreted</location>
        <location evidence="2">Cell wall</location>
    </subcellularLocation>
</comment>
<evidence type="ECO:0000256" key="15">
    <source>
        <dbReference type="ARBA" id="ARBA00023277"/>
    </source>
</evidence>
<evidence type="ECO:0000256" key="2">
    <source>
        <dbReference type="ARBA" id="ARBA00004191"/>
    </source>
</evidence>
<keyword evidence="16" id="KW-0170">Cobalt</keyword>
<evidence type="ECO:0000256" key="6">
    <source>
        <dbReference type="ARBA" id="ARBA00022512"/>
    </source>
</evidence>
<evidence type="ECO:0000256" key="12">
    <source>
        <dbReference type="ARBA" id="ARBA00023024"/>
    </source>
</evidence>
<evidence type="ECO:0000256" key="4">
    <source>
        <dbReference type="ARBA" id="ARBA00010973"/>
    </source>
</evidence>
<keyword evidence="15" id="KW-0119">Carbohydrate metabolism</keyword>
<dbReference type="InterPro" id="IPR011330">
    <property type="entry name" value="Glyco_hydro/deAcase_b/a-brl"/>
</dbReference>
<dbReference type="GO" id="GO:0000272">
    <property type="term" value="P:polysaccharide catabolic process"/>
    <property type="evidence" value="ECO:0007669"/>
    <property type="project" value="UniProtKB-KW"/>
</dbReference>
<evidence type="ECO:0000256" key="21">
    <source>
        <dbReference type="ARBA" id="ARBA00048494"/>
    </source>
</evidence>
<keyword evidence="9" id="KW-0479">Metal-binding</keyword>
<evidence type="ECO:0000256" key="22">
    <source>
        <dbReference type="SAM" id="MobiDB-lite"/>
    </source>
</evidence>
<keyword evidence="7" id="KW-0964">Secreted</keyword>
<dbReference type="EC" id="3.5.1.41" evidence="20"/>
<keyword evidence="19" id="KW-0624">Polysaccharide degradation</keyword>
<feature type="domain" description="NodB homology" evidence="24">
    <location>
        <begin position="197"/>
        <end position="390"/>
    </location>
</feature>
<evidence type="ECO:0000313" key="25">
    <source>
        <dbReference type="EMBL" id="PIL24655.1"/>
    </source>
</evidence>
<dbReference type="OrthoDB" id="407355at2759"/>
<dbReference type="PANTHER" id="PTHR10587">
    <property type="entry name" value="GLYCOSYL TRANSFERASE-RELATED"/>
    <property type="match status" value="1"/>
</dbReference>
<evidence type="ECO:0000259" key="24">
    <source>
        <dbReference type="PROSITE" id="PS51677"/>
    </source>
</evidence>
<evidence type="ECO:0000256" key="18">
    <source>
        <dbReference type="ARBA" id="ARBA00023316"/>
    </source>
</evidence>
<dbReference type="Pfam" id="PF01522">
    <property type="entry name" value="Polysacc_deac_1"/>
    <property type="match status" value="1"/>
</dbReference>
<evidence type="ECO:0000256" key="13">
    <source>
        <dbReference type="ARBA" id="ARBA00023136"/>
    </source>
</evidence>
<gene>
    <name evidence="25" type="ORF">GSI_12539</name>
</gene>
<evidence type="ECO:0000256" key="20">
    <source>
        <dbReference type="ARBA" id="ARBA00024056"/>
    </source>
</evidence>
<comment type="similarity">
    <text evidence="4">Belongs to the polysaccharide deacetylase family.</text>
</comment>
<dbReference type="GO" id="GO:0005886">
    <property type="term" value="C:plasma membrane"/>
    <property type="evidence" value="ECO:0007669"/>
    <property type="project" value="UniProtKB-SubCell"/>
</dbReference>
<reference evidence="25 26" key="1">
    <citation type="journal article" date="2015" name="Sci. Rep.">
        <title>Chromosome-level genome map provides insights into diverse defense mechanisms in the medicinal fungus Ganoderma sinense.</title>
        <authorList>
            <person name="Zhu Y."/>
            <person name="Xu J."/>
            <person name="Sun C."/>
            <person name="Zhou S."/>
            <person name="Xu H."/>
            <person name="Nelson D.R."/>
            <person name="Qian J."/>
            <person name="Song J."/>
            <person name="Luo H."/>
            <person name="Xiang L."/>
            <person name="Li Y."/>
            <person name="Xu Z."/>
            <person name="Ji A."/>
            <person name="Wang L."/>
            <person name="Lu S."/>
            <person name="Hayward A."/>
            <person name="Sun W."/>
            <person name="Li X."/>
            <person name="Schwartz D.C."/>
            <person name="Wang Y."/>
            <person name="Chen S."/>
        </authorList>
    </citation>
    <scope>NUCLEOTIDE SEQUENCE [LARGE SCALE GENOMIC DNA]</scope>
    <source>
        <strain evidence="25 26">ZZ0214-1</strain>
    </source>
</reference>
<dbReference type="EMBL" id="AYKW01000056">
    <property type="protein sequence ID" value="PIL24655.1"/>
    <property type="molecule type" value="Genomic_DNA"/>
</dbReference>
<evidence type="ECO:0000256" key="19">
    <source>
        <dbReference type="ARBA" id="ARBA00023326"/>
    </source>
</evidence>
<dbReference type="InterPro" id="IPR050248">
    <property type="entry name" value="Polysacc_deacetylase_ArnD"/>
</dbReference>
<feature type="signal peptide" evidence="23">
    <location>
        <begin position="1"/>
        <end position="22"/>
    </location>
</feature>
<dbReference type="Gene3D" id="3.20.20.370">
    <property type="entry name" value="Glycoside hydrolase/deacetylase"/>
    <property type="match status" value="1"/>
</dbReference>
<comment type="cofactor">
    <cofactor evidence="1">
        <name>Co(2+)</name>
        <dbReference type="ChEBI" id="CHEBI:48828"/>
    </cofactor>
</comment>
<dbReference type="Proteomes" id="UP000230002">
    <property type="component" value="Unassembled WGS sequence"/>
</dbReference>
<protein>
    <recommendedName>
        <fullName evidence="20">chitin deacetylase</fullName>
        <ecNumber evidence="20">3.5.1.41</ecNumber>
    </recommendedName>
</protein>
<evidence type="ECO:0000256" key="7">
    <source>
        <dbReference type="ARBA" id="ARBA00022525"/>
    </source>
</evidence>
<keyword evidence="10 23" id="KW-0732">Signal</keyword>
<organism evidence="25 26">
    <name type="scientific">Ganoderma sinense ZZ0214-1</name>
    <dbReference type="NCBI Taxonomy" id="1077348"/>
    <lineage>
        <taxon>Eukaryota</taxon>
        <taxon>Fungi</taxon>
        <taxon>Dikarya</taxon>
        <taxon>Basidiomycota</taxon>
        <taxon>Agaricomycotina</taxon>
        <taxon>Agaricomycetes</taxon>
        <taxon>Polyporales</taxon>
        <taxon>Polyporaceae</taxon>
        <taxon>Ganoderma</taxon>
    </lineage>
</organism>
<evidence type="ECO:0000256" key="8">
    <source>
        <dbReference type="ARBA" id="ARBA00022622"/>
    </source>
</evidence>
<keyword evidence="12" id="KW-0146">Chitin degradation</keyword>
<dbReference type="GO" id="GO:0071555">
    <property type="term" value="P:cell wall organization"/>
    <property type="evidence" value="ECO:0007669"/>
    <property type="project" value="UniProtKB-KW"/>
</dbReference>
<name>A0A2G8RT10_9APHY</name>
<feature type="compositionally biased region" description="Low complexity" evidence="22">
    <location>
        <begin position="416"/>
        <end position="451"/>
    </location>
</feature>
<evidence type="ECO:0000256" key="17">
    <source>
        <dbReference type="ARBA" id="ARBA00023288"/>
    </source>
</evidence>
<evidence type="ECO:0000256" key="16">
    <source>
        <dbReference type="ARBA" id="ARBA00023285"/>
    </source>
</evidence>
<evidence type="ECO:0000256" key="9">
    <source>
        <dbReference type="ARBA" id="ARBA00022723"/>
    </source>
</evidence>
<keyword evidence="13" id="KW-0472">Membrane</keyword>
<dbReference type="PROSITE" id="PS51677">
    <property type="entry name" value="NODB"/>
    <property type="match status" value="1"/>
</dbReference>
<evidence type="ECO:0000256" key="3">
    <source>
        <dbReference type="ARBA" id="ARBA00004609"/>
    </source>
</evidence>
<keyword evidence="14" id="KW-0325">Glycoprotein</keyword>
<keyword evidence="26" id="KW-1185">Reference proteome</keyword>
<proteinExistence type="inferred from homology"/>
<dbReference type="GO" id="GO:0004099">
    <property type="term" value="F:chitin deacetylase activity"/>
    <property type="evidence" value="ECO:0007669"/>
    <property type="project" value="UniProtKB-EC"/>
</dbReference>
<evidence type="ECO:0000256" key="14">
    <source>
        <dbReference type="ARBA" id="ARBA00023180"/>
    </source>
</evidence>
<comment type="caution">
    <text evidence="25">The sequence shown here is derived from an EMBL/GenBank/DDBJ whole genome shotgun (WGS) entry which is preliminary data.</text>
</comment>
<evidence type="ECO:0000256" key="10">
    <source>
        <dbReference type="ARBA" id="ARBA00022729"/>
    </source>
</evidence>
<keyword evidence="5" id="KW-1003">Cell membrane</keyword>
<dbReference type="GO" id="GO:0009272">
    <property type="term" value="P:fungal-type cell wall biogenesis"/>
    <property type="evidence" value="ECO:0007669"/>
    <property type="project" value="UniProtKB-ARBA"/>
</dbReference>
<dbReference type="InterPro" id="IPR002509">
    <property type="entry name" value="NODB_dom"/>
</dbReference>
<sequence length="478" mass="49673">MLPISALSALLAATLSIELANAHDAHNAYVHRRQAAVAAAASSSTSAAAAPTGTTSAAPAATSAAATTATYVGTGSYNVPPLASISSGMPTGPTPTLSATFTAGAVPSYAGAPPLPSAFVYSETNWPALDVIPPTDSDEVKQWLKELDGHDIPTFSPTVDGECATDPSAAADAKNRGWWTCGGWTSGNDIVACPDKLTWGVSFDDGPAPYCKKVLKYLGDHDLTATFFVVGSRVVSYPQILIDEYMAGHEISVHTWSHHPLTAMTNEQIVAELGWTRKAIQTVLGVTPTTMRPPYGDIDNRVRAISNAMGLRPIIWTTGPGGPFDTNDWRVAGGQHTGQEQFDIFQSILGNATQINTGFIVLEHDLFEITVDLAVGYTLDSAQSHNPKFNLESIGRCLKYPLNDMYKETATTDIVGTNSSTNSTSSNSTTSSNGSTGSTSANSSTGASSTKNGAGGLQLPSAFAAIVAAAVAVVAASL</sequence>
<dbReference type="STRING" id="1077348.A0A2G8RT10"/>
<dbReference type="GO" id="GO:0006032">
    <property type="term" value="P:chitin catabolic process"/>
    <property type="evidence" value="ECO:0007669"/>
    <property type="project" value="UniProtKB-KW"/>
</dbReference>
<keyword evidence="18" id="KW-0961">Cell wall biogenesis/degradation</keyword>